<accession>A0A6C7E5C1</accession>
<organism evidence="7 8">
    <name type="scientific">Ilumatobacter coccineus (strain NBRC 103263 / KCTC 29153 / YM16-304)</name>
    <dbReference type="NCBI Taxonomy" id="1313172"/>
    <lineage>
        <taxon>Bacteria</taxon>
        <taxon>Bacillati</taxon>
        <taxon>Actinomycetota</taxon>
        <taxon>Acidimicrobiia</taxon>
        <taxon>Acidimicrobiales</taxon>
        <taxon>Ilumatobacteraceae</taxon>
        <taxon>Ilumatobacter</taxon>
    </lineage>
</organism>
<dbReference type="InterPro" id="IPR011650">
    <property type="entry name" value="Peptidase_M20_dimer"/>
</dbReference>
<evidence type="ECO:0000313" key="7">
    <source>
        <dbReference type="EMBL" id="BAN02037.1"/>
    </source>
</evidence>
<evidence type="ECO:0000256" key="2">
    <source>
        <dbReference type="ARBA" id="ARBA00006247"/>
    </source>
</evidence>
<keyword evidence="5" id="KW-0862">Zinc</keyword>
<name>A0A6C7E5C1_ILUCY</name>
<dbReference type="InterPro" id="IPR050072">
    <property type="entry name" value="Peptidase_M20A"/>
</dbReference>
<dbReference type="Proteomes" id="UP000011863">
    <property type="component" value="Chromosome"/>
</dbReference>
<evidence type="ECO:0000259" key="6">
    <source>
        <dbReference type="Pfam" id="PF07687"/>
    </source>
</evidence>
<dbReference type="OrthoDB" id="7055905at2"/>
<reference evidence="7 8" key="1">
    <citation type="journal article" date="2013" name="Int. J. Syst. Evol. Microbiol.">
        <title>Ilumatobacter nonamiense sp. nov. and Ilumatobacter coccineum sp. nov., isolated from seashore sand.</title>
        <authorList>
            <person name="Matsumoto A."/>
            <person name="Kasai H."/>
            <person name="Matsuo Y."/>
            <person name="Shizuri Y."/>
            <person name="Ichikawa N."/>
            <person name="Fujita N."/>
            <person name="Omura S."/>
            <person name="Takahashi Y."/>
        </authorList>
    </citation>
    <scope>NUCLEOTIDE SEQUENCE [LARGE SCALE GENOMIC DNA]</scope>
    <source>
        <strain evidence="8">NBRC 103263 / KCTC 29153 / YM16-304</strain>
    </source>
</reference>
<comment type="similarity">
    <text evidence="2">Belongs to the peptidase M20A family.</text>
</comment>
<dbReference type="AlphaFoldDB" id="A0A6C7E5C1"/>
<comment type="cofactor">
    <cofactor evidence="1">
        <name>Zn(2+)</name>
        <dbReference type="ChEBI" id="CHEBI:29105"/>
    </cofactor>
</comment>
<dbReference type="InterPro" id="IPR036264">
    <property type="entry name" value="Bact_exopeptidase_dim_dom"/>
</dbReference>
<protein>
    <submittedName>
        <fullName evidence="7">Peptidase M20 family protein</fullName>
    </submittedName>
</protein>
<dbReference type="PIRSF" id="PIRSF036696">
    <property type="entry name" value="ACY-1"/>
    <property type="match status" value="1"/>
</dbReference>
<dbReference type="KEGG" id="aym:YM304_17230"/>
<proteinExistence type="inferred from homology"/>
<dbReference type="Pfam" id="PF07687">
    <property type="entry name" value="M20_dimer"/>
    <property type="match status" value="1"/>
</dbReference>
<dbReference type="Gene3D" id="1.10.150.900">
    <property type="match status" value="1"/>
</dbReference>
<dbReference type="PANTHER" id="PTHR43808:SF8">
    <property type="entry name" value="PEPTIDASE M20 DIMERISATION DOMAIN-CONTAINING PROTEIN"/>
    <property type="match status" value="1"/>
</dbReference>
<evidence type="ECO:0000313" key="8">
    <source>
        <dbReference type="Proteomes" id="UP000011863"/>
    </source>
</evidence>
<dbReference type="InterPro" id="IPR002933">
    <property type="entry name" value="Peptidase_M20"/>
</dbReference>
<dbReference type="GO" id="GO:0016787">
    <property type="term" value="F:hydrolase activity"/>
    <property type="evidence" value="ECO:0007669"/>
    <property type="project" value="UniProtKB-KW"/>
</dbReference>
<dbReference type="PANTHER" id="PTHR43808">
    <property type="entry name" value="ACETYLORNITHINE DEACETYLASE"/>
    <property type="match status" value="1"/>
</dbReference>
<dbReference type="RefSeq" id="WP_015441284.1">
    <property type="nucleotide sequence ID" value="NC_020520.1"/>
</dbReference>
<dbReference type="SUPFAM" id="SSF55031">
    <property type="entry name" value="Bacterial exopeptidase dimerisation domain"/>
    <property type="match status" value="1"/>
</dbReference>
<dbReference type="GO" id="GO:0046872">
    <property type="term" value="F:metal ion binding"/>
    <property type="evidence" value="ECO:0007669"/>
    <property type="project" value="UniProtKB-KW"/>
</dbReference>
<dbReference type="Gene3D" id="3.40.630.10">
    <property type="entry name" value="Zn peptidases"/>
    <property type="match status" value="1"/>
</dbReference>
<keyword evidence="3" id="KW-0479">Metal-binding</keyword>
<dbReference type="Gene3D" id="3.30.70.360">
    <property type="match status" value="1"/>
</dbReference>
<evidence type="ECO:0000256" key="4">
    <source>
        <dbReference type="ARBA" id="ARBA00022801"/>
    </source>
</evidence>
<feature type="domain" description="Peptidase M20 dimerisation" evidence="6">
    <location>
        <begin position="201"/>
        <end position="346"/>
    </location>
</feature>
<evidence type="ECO:0000256" key="5">
    <source>
        <dbReference type="ARBA" id="ARBA00022833"/>
    </source>
</evidence>
<dbReference type="Pfam" id="PF01546">
    <property type="entry name" value="Peptidase_M20"/>
    <property type="match status" value="1"/>
</dbReference>
<gene>
    <name evidence="7" type="ORF">YM304_17230</name>
</gene>
<dbReference type="EMBL" id="AP012057">
    <property type="protein sequence ID" value="BAN02037.1"/>
    <property type="molecule type" value="Genomic_DNA"/>
</dbReference>
<keyword evidence="8" id="KW-1185">Reference proteome</keyword>
<keyword evidence="4" id="KW-0378">Hydrolase</keyword>
<evidence type="ECO:0000256" key="3">
    <source>
        <dbReference type="ARBA" id="ARBA00022723"/>
    </source>
</evidence>
<dbReference type="SUPFAM" id="SSF53187">
    <property type="entry name" value="Zn-dependent exopeptidases"/>
    <property type="match status" value="1"/>
</dbReference>
<sequence>MGATIEQLGGETVELLQQMIRNQCVNDGTPESGHEHRTATLLRDEIEQLGIDHELIEVAPGRTSLVARHAGTDPTAPALCLMGHTDVVPASPEGWRHDPFGGEIIVASDGTPEVWGRGAVDMLNLTSSMFVAFREIVRTGKRHPGDLVYFAVADEEEGGALGAKDIVANSWDAVRCDYVLTEYGGTPSVGADGTTVLLTTGEKQAAPFQITVHGTPGHGSMPYATDNALVKAAKIVSRIAEHQADPLIDEMFTERIRSLGLGDDLTARLIDPAAIDDALAELPTDLARNVHSCCHTTFSSNVMRAGRKGNTVPDKATVWVDIRLRPGENKYDAERQLREIIGDDLAPSVDVEAMRPDLPESNPFSSTDTPMWDALADSIRMAYPDAKVIPSLVTGATDARFFRQRGVQAYGAGLLSNKVSLPEFLRRFHGNDERIDIESLQLTTQMWLDVCNRLWH</sequence>
<evidence type="ECO:0000256" key="1">
    <source>
        <dbReference type="ARBA" id="ARBA00001947"/>
    </source>
</evidence>